<reference evidence="1" key="2">
    <citation type="submission" date="2016-06" db="EMBL/GenBank/DDBJ databases">
        <title>The genome of a short-lived fish provides insights into sex chromosome evolution and the genetic control of aging.</title>
        <authorList>
            <person name="Reichwald K."/>
            <person name="Felder M."/>
            <person name="Petzold A."/>
            <person name="Koch P."/>
            <person name="Groth M."/>
            <person name="Platzer M."/>
        </authorList>
    </citation>
    <scope>NUCLEOTIDE SEQUENCE</scope>
    <source>
        <tissue evidence="1">Brain</tissue>
    </source>
</reference>
<protein>
    <submittedName>
        <fullName evidence="1">Si:dkey-30j22.1</fullName>
    </submittedName>
</protein>
<feature type="non-terminal residue" evidence="1">
    <location>
        <position position="1"/>
    </location>
</feature>
<organism evidence="1">
    <name type="scientific">Iconisemion striatum</name>
    <dbReference type="NCBI Taxonomy" id="60296"/>
    <lineage>
        <taxon>Eukaryota</taxon>
        <taxon>Metazoa</taxon>
        <taxon>Chordata</taxon>
        <taxon>Craniata</taxon>
        <taxon>Vertebrata</taxon>
        <taxon>Euteleostomi</taxon>
        <taxon>Actinopterygii</taxon>
        <taxon>Neopterygii</taxon>
        <taxon>Teleostei</taxon>
        <taxon>Neoteleostei</taxon>
        <taxon>Acanthomorphata</taxon>
        <taxon>Ovalentaria</taxon>
        <taxon>Atherinomorphae</taxon>
        <taxon>Cyprinodontiformes</taxon>
        <taxon>Nothobranchiidae</taxon>
        <taxon>Iconisemion</taxon>
    </lineage>
</organism>
<feature type="non-terminal residue" evidence="1">
    <location>
        <position position="63"/>
    </location>
</feature>
<dbReference type="AlphaFoldDB" id="A0A1A7W5Z3"/>
<dbReference type="EMBL" id="HADW01000012">
    <property type="protein sequence ID" value="SBP01412.1"/>
    <property type="molecule type" value="Transcribed_RNA"/>
</dbReference>
<reference evidence="1" key="1">
    <citation type="submission" date="2016-05" db="EMBL/GenBank/DDBJ databases">
        <authorList>
            <person name="Lavstsen T."/>
            <person name="Jespersen J.S."/>
        </authorList>
    </citation>
    <scope>NUCLEOTIDE SEQUENCE</scope>
    <source>
        <tissue evidence="1">Brain</tissue>
    </source>
</reference>
<gene>
    <name evidence="1" type="primary">SI:DKEY-30J22.1</name>
</gene>
<evidence type="ECO:0000313" key="1">
    <source>
        <dbReference type="EMBL" id="SBP01412.1"/>
    </source>
</evidence>
<accession>A0A1A7W5Z3</accession>
<sequence length="63" mass="6741">STPVPGPYYVIGLKAKLSTTLSLDTITKLLREELIRQGLPSNISVRLVRSSSSSSLQVTTAVP</sequence>
<proteinExistence type="predicted"/>
<name>A0A1A7W5Z3_9TELE</name>